<keyword evidence="2" id="KW-1133">Transmembrane helix</keyword>
<sequence>MGGGGVGLLIALFGIELFMWSVAIGVWVTTSTIEHNRTPPPPPPNPKVIDDGTWSEGENVTGHRSRWMAAFGSCNDGGRGGVGFGRAGACGDLDKISCHES</sequence>
<name>A0AAV4VZ84_CAEEX</name>
<keyword evidence="2" id="KW-0812">Transmembrane</keyword>
<evidence type="ECO:0000256" key="1">
    <source>
        <dbReference type="SAM" id="MobiDB-lite"/>
    </source>
</evidence>
<gene>
    <name evidence="3" type="ORF">CEXT_423301</name>
</gene>
<dbReference type="AlphaFoldDB" id="A0AAV4VZ84"/>
<accession>A0AAV4VZ84</accession>
<organism evidence="3 4">
    <name type="scientific">Caerostris extrusa</name>
    <name type="common">Bark spider</name>
    <name type="synonym">Caerostris bankana</name>
    <dbReference type="NCBI Taxonomy" id="172846"/>
    <lineage>
        <taxon>Eukaryota</taxon>
        <taxon>Metazoa</taxon>
        <taxon>Ecdysozoa</taxon>
        <taxon>Arthropoda</taxon>
        <taxon>Chelicerata</taxon>
        <taxon>Arachnida</taxon>
        <taxon>Araneae</taxon>
        <taxon>Araneomorphae</taxon>
        <taxon>Entelegynae</taxon>
        <taxon>Araneoidea</taxon>
        <taxon>Araneidae</taxon>
        <taxon>Caerostris</taxon>
    </lineage>
</organism>
<dbReference type="EMBL" id="BPLR01015344">
    <property type="protein sequence ID" value="GIY75458.1"/>
    <property type="molecule type" value="Genomic_DNA"/>
</dbReference>
<evidence type="ECO:0000313" key="4">
    <source>
        <dbReference type="Proteomes" id="UP001054945"/>
    </source>
</evidence>
<evidence type="ECO:0000256" key="2">
    <source>
        <dbReference type="SAM" id="Phobius"/>
    </source>
</evidence>
<comment type="caution">
    <text evidence="3">The sequence shown here is derived from an EMBL/GenBank/DDBJ whole genome shotgun (WGS) entry which is preliminary data.</text>
</comment>
<dbReference type="Proteomes" id="UP001054945">
    <property type="component" value="Unassembled WGS sequence"/>
</dbReference>
<protein>
    <submittedName>
        <fullName evidence="3">Uncharacterized protein</fullName>
    </submittedName>
</protein>
<keyword evidence="4" id="KW-1185">Reference proteome</keyword>
<keyword evidence="2" id="KW-0472">Membrane</keyword>
<reference evidence="3 4" key="1">
    <citation type="submission" date="2021-06" db="EMBL/GenBank/DDBJ databases">
        <title>Caerostris extrusa draft genome.</title>
        <authorList>
            <person name="Kono N."/>
            <person name="Arakawa K."/>
        </authorList>
    </citation>
    <scope>NUCLEOTIDE SEQUENCE [LARGE SCALE GENOMIC DNA]</scope>
</reference>
<feature type="region of interest" description="Disordered" evidence="1">
    <location>
        <begin position="33"/>
        <end position="56"/>
    </location>
</feature>
<feature type="transmembrane region" description="Helical" evidence="2">
    <location>
        <begin position="6"/>
        <end position="28"/>
    </location>
</feature>
<evidence type="ECO:0000313" key="3">
    <source>
        <dbReference type="EMBL" id="GIY75458.1"/>
    </source>
</evidence>
<proteinExistence type="predicted"/>